<dbReference type="GO" id="GO:0003677">
    <property type="term" value="F:DNA binding"/>
    <property type="evidence" value="ECO:0007669"/>
    <property type="project" value="UniProtKB-KW"/>
</dbReference>
<organism evidence="3 4">
    <name type="scientific">Intestinimonas massiliensis</name>
    <name type="common">ex Afouda et al. 2020</name>
    <dbReference type="NCBI Taxonomy" id="1673721"/>
    <lineage>
        <taxon>Bacteria</taxon>
        <taxon>Bacillati</taxon>
        <taxon>Bacillota</taxon>
        <taxon>Clostridia</taxon>
        <taxon>Eubacteriales</taxon>
        <taxon>Intestinimonas</taxon>
    </lineage>
</organism>
<dbReference type="RefSeq" id="WP_256303187.1">
    <property type="nucleotide sequence ID" value="NZ_JANFYS010000003.1"/>
</dbReference>
<keyword evidence="1" id="KW-0238">DNA-binding</keyword>
<sequence>MIFEAIRTLREEKGLSQAQVAAILGVAQNTYSQYETGKIEWTAPVLLRLADYYQVSVDFLLDRTPNPKLPR</sequence>
<proteinExistence type="predicted"/>
<dbReference type="SMART" id="SM00530">
    <property type="entry name" value="HTH_XRE"/>
    <property type="match status" value="1"/>
</dbReference>
<evidence type="ECO:0000256" key="1">
    <source>
        <dbReference type="ARBA" id="ARBA00023125"/>
    </source>
</evidence>
<dbReference type="EMBL" id="JANFYS010000003">
    <property type="protein sequence ID" value="MCQ4769416.1"/>
    <property type="molecule type" value="Genomic_DNA"/>
</dbReference>
<reference evidence="3" key="1">
    <citation type="submission" date="2022-06" db="EMBL/GenBank/DDBJ databases">
        <title>Isolation of gut microbiota from human fecal samples.</title>
        <authorList>
            <person name="Pamer E.G."/>
            <person name="Barat B."/>
            <person name="Waligurski E."/>
            <person name="Medina S."/>
            <person name="Paddock L."/>
            <person name="Mostad J."/>
        </authorList>
    </citation>
    <scope>NUCLEOTIDE SEQUENCE</scope>
    <source>
        <strain evidence="3">DFI.9.91</strain>
    </source>
</reference>
<dbReference type="PANTHER" id="PTHR46558:SF11">
    <property type="entry name" value="HTH-TYPE TRANSCRIPTIONAL REGULATOR XRE"/>
    <property type="match status" value="1"/>
</dbReference>
<feature type="domain" description="HTH cro/C1-type" evidence="2">
    <location>
        <begin position="6"/>
        <end position="60"/>
    </location>
</feature>
<dbReference type="Pfam" id="PF01381">
    <property type="entry name" value="HTH_3"/>
    <property type="match status" value="1"/>
</dbReference>
<comment type="caution">
    <text evidence="3">The sequence shown here is derived from an EMBL/GenBank/DDBJ whole genome shotgun (WGS) entry which is preliminary data.</text>
</comment>
<gene>
    <name evidence="3" type="ORF">NE579_02900</name>
</gene>
<accession>A0AAW5JH92</accession>
<name>A0AAW5JH92_9FIRM</name>
<evidence type="ECO:0000313" key="3">
    <source>
        <dbReference type="EMBL" id="MCQ4769416.1"/>
    </source>
</evidence>
<dbReference type="AlphaFoldDB" id="A0AAW5JH92"/>
<dbReference type="Proteomes" id="UP001204562">
    <property type="component" value="Unassembled WGS sequence"/>
</dbReference>
<dbReference type="Gene3D" id="1.10.260.40">
    <property type="entry name" value="lambda repressor-like DNA-binding domains"/>
    <property type="match status" value="1"/>
</dbReference>
<evidence type="ECO:0000259" key="2">
    <source>
        <dbReference type="PROSITE" id="PS50943"/>
    </source>
</evidence>
<dbReference type="SUPFAM" id="SSF47413">
    <property type="entry name" value="lambda repressor-like DNA-binding domains"/>
    <property type="match status" value="1"/>
</dbReference>
<evidence type="ECO:0000313" key="4">
    <source>
        <dbReference type="Proteomes" id="UP001204562"/>
    </source>
</evidence>
<dbReference type="InterPro" id="IPR001387">
    <property type="entry name" value="Cro/C1-type_HTH"/>
</dbReference>
<dbReference type="InterPro" id="IPR010982">
    <property type="entry name" value="Lambda_DNA-bd_dom_sf"/>
</dbReference>
<dbReference type="PANTHER" id="PTHR46558">
    <property type="entry name" value="TRACRIPTIONAL REGULATORY PROTEIN-RELATED-RELATED"/>
    <property type="match status" value="1"/>
</dbReference>
<protein>
    <submittedName>
        <fullName evidence="3">Helix-turn-helix domain-containing protein</fullName>
    </submittedName>
</protein>
<dbReference type="PROSITE" id="PS50943">
    <property type="entry name" value="HTH_CROC1"/>
    <property type="match status" value="1"/>
</dbReference>
<dbReference type="CDD" id="cd00093">
    <property type="entry name" value="HTH_XRE"/>
    <property type="match status" value="1"/>
</dbReference>